<dbReference type="KEGG" id="ovi:T265_02713"/>
<keyword evidence="2" id="KW-1185">Reference proteome</keyword>
<dbReference type="AlphaFoldDB" id="A0A074ZTU3"/>
<evidence type="ECO:0000313" key="2">
    <source>
        <dbReference type="Proteomes" id="UP000054324"/>
    </source>
</evidence>
<gene>
    <name evidence="1" type="ORF">T265_02713</name>
</gene>
<dbReference type="EMBL" id="KL596653">
    <property type="protein sequence ID" value="KER30898.1"/>
    <property type="molecule type" value="Genomic_DNA"/>
</dbReference>
<protein>
    <submittedName>
        <fullName evidence="1">Uncharacterized protein</fullName>
    </submittedName>
</protein>
<evidence type="ECO:0000313" key="1">
    <source>
        <dbReference type="EMBL" id="KER30898.1"/>
    </source>
</evidence>
<dbReference type="RefSeq" id="XP_009165292.1">
    <property type="nucleotide sequence ID" value="XM_009167028.1"/>
</dbReference>
<proteinExistence type="predicted"/>
<reference evidence="1 2" key="1">
    <citation type="submission" date="2013-11" db="EMBL/GenBank/DDBJ databases">
        <title>Opisthorchis viverrini - life in the bile duct.</title>
        <authorList>
            <person name="Young N.D."/>
            <person name="Nagarajan N."/>
            <person name="Lin S.J."/>
            <person name="Korhonen P.K."/>
            <person name="Jex A.R."/>
            <person name="Hall R.S."/>
            <person name="Safavi-Hemami H."/>
            <person name="Kaewkong W."/>
            <person name="Bertrand D."/>
            <person name="Gao S."/>
            <person name="Seet Q."/>
            <person name="Wongkham S."/>
            <person name="Teh B.T."/>
            <person name="Wongkham C."/>
            <person name="Intapan P.M."/>
            <person name="Maleewong W."/>
            <person name="Yang X."/>
            <person name="Hu M."/>
            <person name="Wang Z."/>
            <person name="Hofmann A."/>
            <person name="Sternberg P.W."/>
            <person name="Tan P."/>
            <person name="Wang J."/>
            <person name="Gasser R.B."/>
        </authorList>
    </citation>
    <scope>NUCLEOTIDE SEQUENCE [LARGE SCALE GENOMIC DNA]</scope>
</reference>
<sequence>MDKKREHYKESVYENSVFDYHHCLRSSVWDWREHQTSNTPDGFGKRLGQPGSIPDLVLTSSGMAVRHQEGATVSLDMPNLAENPAKYQYKPHTTVEKEARQNWNERLNRKLSTYVAYETRIQDPSSVTHFKSLDTNPGFSHFTLLMPGYHDAIARATTYGVEVVLSSRIE</sequence>
<name>A0A074ZTU3_OPIVI</name>
<organism evidence="1 2">
    <name type="scientific">Opisthorchis viverrini</name>
    <name type="common">Southeast Asian liver fluke</name>
    <dbReference type="NCBI Taxonomy" id="6198"/>
    <lineage>
        <taxon>Eukaryota</taxon>
        <taxon>Metazoa</taxon>
        <taxon>Spiralia</taxon>
        <taxon>Lophotrochozoa</taxon>
        <taxon>Platyhelminthes</taxon>
        <taxon>Trematoda</taxon>
        <taxon>Digenea</taxon>
        <taxon>Opisthorchiida</taxon>
        <taxon>Opisthorchiata</taxon>
        <taxon>Opisthorchiidae</taxon>
        <taxon>Opisthorchis</taxon>
    </lineage>
</organism>
<dbReference type="GeneID" id="20316901"/>
<dbReference type="Proteomes" id="UP000054324">
    <property type="component" value="Unassembled WGS sequence"/>
</dbReference>
<accession>A0A074ZTU3</accession>
<dbReference type="CTD" id="20316901"/>
<dbReference type="OrthoDB" id="3639251at2759"/>